<accession>A0ABT5GG40</accession>
<keyword evidence="3" id="KW-1185">Reference proteome</keyword>
<sequence length="177" mass="17863">MNSKKILVPLATLVVAGAIAVGSGATFSSTSENTISSVTAGTLTQSNSKDGLAVFNVANIKPGDTVNGTVTIKNTGSLPANFTLTEVSSSNGFSGNNLTLVIKNQATNAEVYNGTFGGLKSAGAKGLGDTWAAGASNTYVFTVKLALDTPNADQGASASATYKWDATQVLAGDTYNQ</sequence>
<feature type="signal peptide" evidence="1">
    <location>
        <begin position="1"/>
        <end position="20"/>
    </location>
</feature>
<evidence type="ECO:0000313" key="2">
    <source>
        <dbReference type="EMBL" id="MDC5697176.1"/>
    </source>
</evidence>
<proteinExistence type="predicted"/>
<dbReference type="RefSeq" id="WP_272461751.1">
    <property type="nucleotide sequence ID" value="NZ_JAPFQL010000026.1"/>
</dbReference>
<comment type="caution">
    <text evidence="2">The sequence shown here is derived from an EMBL/GenBank/DDBJ whole genome shotgun (WGS) entry which is preliminary data.</text>
</comment>
<keyword evidence="1" id="KW-0732">Signal</keyword>
<feature type="chain" id="PRO_5046507915" evidence="1">
    <location>
        <begin position="21"/>
        <end position="177"/>
    </location>
</feature>
<dbReference type="InterPro" id="IPR022121">
    <property type="entry name" value="Peptidase_M73_camelysin"/>
</dbReference>
<evidence type="ECO:0000313" key="3">
    <source>
        <dbReference type="Proteomes" id="UP001150259"/>
    </source>
</evidence>
<dbReference type="Pfam" id="PF12389">
    <property type="entry name" value="Peptidase_M73"/>
    <property type="match status" value="1"/>
</dbReference>
<dbReference type="EMBL" id="JAPFQL010000026">
    <property type="protein sequence ID" value="MDC5697176.1"/>
    <property type="molecule type" value="Genomic_DNA"/>
</dbReference>
<organism evidence="2 3">
    <name type="scientific">Intrasporangium calvum</name>
    <dbReference type="NCBI Taxonomy" id="53358"/>
    <lineage>
        <taxon>Bacteria</taxon>
        <taxon>Bacillati</taxon>
        <taxon>Actinomycetota</taxon>
        <taxon>Actinomycetes</taxon>
        <taxon>Micrococcales</taxon>
        <taxon>Intrasporangiaceae</taxon>
        <taxon>Intrasporangium</taxon>
    </lineage>
</organism>
<reference evidence="2 3" key="1">
    <citation type="submission" date="2022-11" db="EMBL/GenBank/DDBJ databases">
        <title>Anaerobic phenanthrene biodegradation by a DNRA strain PheN6.</title>
        <authorList>
            <person name="Zhang Z."/>
        </authorList>
    </citation>
    <scope>NUCLEOTIDE SEQUENCE [LARGE SCALE GENOMIC DNA]</scope>
    <source>
        <strain evidence="2 3">PheN6</strain>
    </source>
</reference>
<name>A0ABT5GG40_9MICO</name>
<dbReference type="Proteomes" id="UP001150259">
    <property type="component" value="Unassembled WGS sequence"/>
</dbReference>
<protein>
    <submittedName>
        <fullName evidence="2">CalY family protein</fullName>
    </submittedName>
</protein>
<evidence type="ECO:0000256" key="1">
    <source>
        <dbReference type="SAM" id="SignalP"/>
    </source>
</evidence>
<gene>
    <name evidence="2" type="ORF">OO014_07885</name>
</gene>